<sequence length="142" mass="15145">MKFSKKLKSILFFALVLVVLLSSVVFADNETPITKADNEAGIMLVDENLEATSNVVSKTLYLANSSVTIDYPVEGNVFVMAQDLTISGNISGNVFALAQNLKIETTGSINSTLFVCAENVTIDGTVSDVFSISSNLTINNNA</sequence>
<organism evidence="1">
    <name type="scientific">human gut metagenome</name>
    <dbReference type="NCBI Taxonomy" id="408170"/>
    <lineage>
        <taxon>unclassified sequences</taxon>
        <taxon>metagenomes</taxon>
        <taxon>organismal metagenomes</taxon>
    </lineage>
</organism>
<reference evidence="1" key="1">
    <citation type="journal article" date="2013" name="Environ. Microbiol.">
        <title>Microbiota from the distal guts of lean and obese adolescents exhibit partial functional redundancy besides clear differences in community structure.</title>
        <authorList>
            <person name="Ferrer M."/>
            <person name="Ruiz A."/>
            <person name="Lanza F."/>
            <person name="Haange S.B."/>
            <person name="Oberbach A."/>
            <person name="Till H."/>
            <person name="Bargiela R."/>
            <person name="Campoy C."/>
            <person name="Segura M.T."/>
            <person name="Richter M."/>
            <person name="von Bergen M."/>
            <person name="Seifert J."/>
            <person name="Suarez A."/>
        </authorList>
    </citation>
    <scope>NUCLEOTIDE SEQUENCE</scope>
</reference>
<dbReference type="InterPro" id="IPR007607">
    <property type="entry name" value="BacA/B"/>
</dbReference>
<gene>
    <name evidence="1" type="ORF">OBE_03470</name>
</gene>
<dbReference type="EMBL" id="AJWZ01002321">
    <property type="protein sequence ID" value="EKC71284.1"/>
    <property type="molecule type" value="Genomic_DNA"/>
</dbReference>
<proteinExistence type="predicted"/>
<accession>K1TUC7</accession>
<evidence type="ECO:0000313" key="1">
    <source>
        <dbReference type="EMBL" id="EKC71284.1"/>
    </source>
</evidence>
<feature type="non-terminal residue" evidence="1">
    <location>
        <position position="142"/>
    </location>
</feature>
<dbReference type="Pfam" id="PF04519">
    <property type="entry name" value="Bactofilin"/>
    <property type="match status" value="1"/>
</dbReference>
<dbReference type="AlphaFoldDB" id="K1TUC7"/>
<name>K1TUC7_9ZZZZ</name>
<comment type="caution">
    <text evidence="1">The sequence shown here is derived from an EMBL/GenBank/DDBJ whole genome shotgun (WGS) entry which is preliminary data.</text>
</comment>
<protein>
    <submittedName>
        <fullName evidence="1">Secreted protein</fullName>
    </submittedName>
</protein>